<accession>A0A7J6X2U0</accession>
<dbReference type="OrthoDB" id="1939306at2759"/>
<feature type="region of interest" description="Disordered" evidence="2">
    <location>
        <begin position="1"/>
        <end position="24"/>
    </location>
</feature>
<gene>
    <name evidence="4" type="ORF">FRX31_007208</name>
</gene>
<evidence type="ECO:0000256" key="2">
    <source>
        <dbReference type="SAM" id="MobiDB-lite"/>
    </source>
</evidence>
<dbReference type="Proteomes" id="UP000554482">
    <property type="component" value="Unassembled WGS sequence"/>
</dbReference>
<dbReference type="AlphaFoldDB" id="A0A7J6X2U0"/>
<feature type="coiled-coil region" evidence="1">
    <location>
        <begin position="98"/>
        <end position="216"/>
    </location>
</feature>
<reference evidence="4 5" key="1">
    <citation type="submission" date="2020-06" db="EMBL/GenBank/DDBJ databases">
        <title>Transcriptomic and genomic resources for Thalictrum thalictroides and T. hernandezii: Facilitating candidate gene discovery in an emerging model plant lineage.</title>
        <authorList>
            <person name="Arias T."/>
            <person name="Riano-Pachon D.M."/>
            <person name="Di Stilio V.S."/>
        </authorList>
    </citation>
    <scope>NUCLEOTIDE SEQUENCE [LARGE SCALE GENOMIC DNA]</scope>
    <source>
        <strain evidence="5">cv. WT478/WT964</strain>
        <tissue evidence="4">Leaves</tissue>
    </source>
</reference>
<keyword evidence="1" id="KW-0175">Coiled coil</keyword>
<proteinExistence type="predicted"/>
<evidence type="ECO:0000313" key="5">
    <source>
        <dbReference type="Proteomes" id="UP000554482"/>
    </source>
</evidence>
<evidence type="ECO:0008006" key="6">
    <source>
        <dbReference type="Google" id="ProtNLM"/>
    </source>
</evidence>
<feature type="transmembrane region" description="Helical" evidence="3">
    <location>
        <begin position="243"/>
        <end position="266"/>
    </location>
</feature>
<evidence type="ECO:0000256" key="3">
    <source>
        <dbReference type="SAM" id="Phobius"/>
    </source>
</evidence>
<evidence type="ECO:0000313" key="4">
    <source>
        <dbReference type="EMBL" id="KAF5203205.1"/>
    </source>
</evidence>
<comment type="caution">
    <text evidence="4">The sequence shown here is derived from an EMBL/GenBank/DDBJ whole genome shotgun (WGS) entry which is preliminary data.</text>
</comment>
<evidence type="ECO:0000256" key="1">
    <source>
        <dbReference type="SAM" id="Coils"/>
    </source>
</evidence>
<organism evidence="4 5">
    <name type="scientific">Thalictrum thalictroides</name>
    <name type="common">Rue-anemone</name>
    <name type="synonym">Anemone thalictroides</name>
    <dbReference type="NCBI Taxonomy" id="46969"/>
    <lineage>
        <taxon>Eukaryota</taxon>
        <taxon>Viridiplantae</taxon>
        <taxon>Streptophyta</taxon>
        <taxon>Embryophyta</taxon>
        <taxon>Tracheophyta</taxon>
        <taxon>Spermatophyta</taxon>
        <taxon>Magnoliopsida</taxon>
        <taxon>Ranunculales</taxon>
        <taxon>Ranunculaceae</taxon>
        <taxon>Thalictroideae</taxon>
        <taxon>Thalictrum</taxon>
    </lineage>
</organism>
<name>A0A7J6X2U0_THATH</name>
<keyword evidence="3" id="KW-0472">Membrane</keyword>
<protein>
    <recommendedName>
        <fullName evidence="6">Peroxisomal and mitochondrial division factor</fullName>
    </recommendedName>
</protein>
<keyword evidence="5" id="KW-1185">Reference proteome</keyword>
<keyword evidence="3" id="KW-1133">Transmembrane helix</keyword>
<dbReference type="EMBL" id="JABWDY010007120">
    <property type="protein sequence ID" value="KAF5203205.1"/>
    <property type="molecule type" value="Genomic_DNA"/>
</dbReference>
<sequence>MAEETVINGEETVGTEENKDLIRENEKHKQTIKLLMDEIEGLKTDKAEMKKRLDERLLEEIDSEADKRALGAISSRASELEIEVSRLQHDLGSTMGENDELGTELREMKREFEELKEKEKEKGLKVDELEKEKLELMGKIANEKEEKEKLEEENEKIKGELGKKENEIGMWKKQKEDIESKITLLEEALKKSEVKVGEMELKSNELQSNLEELNQKNLVNGDAVVASKSGNREIGLKGLKVQWPAALVSTGTLAVAAAAAGVYICYAKKR</sequence>
<keyword evidence="3" id="KW-0812">Transmembrane</keyword>